<organism evidence="2 3">
    <name type="scientific">Candidatus Woesebacteria bacterium GW2011_GWB1_33_22</name>
    <dbReference type="NCBI Taxonomy" id="1618566"/>
    <lineage>
        <taxon>Bacteria</taxon>
        <taxon>Candidatus Woeseibacteriota</taxon>
    </lineage>
</organism>
<dbReference type="Gene3D" id="3.40.30.10">
    <property type="entry name" value="Glutaredoxin"/>
    <property type="match status" value="1"/>
</dbReference>
<evidence type="ECO:0008006" key="4">
    <source>
        <dbReference type="Google" id="ProtNLM"/>
    </source>
</evidence>
<dbReference type="SUPFAM" id="SSF52833">
    <property type="entry name" value="Thioredoxin-like"/>
    <property type="match status" value="1"/>
</dbReference>
<gene>
    <name evidence="2" type="ORF">UR35_C0003G0026</name>
</gene>
<reference evidence="2 3" key="1">
    <citation type="journal article" date="2015" name="Nature">
        <title>rRNA introns, odd ribosomes, and small enigmatic genomes across a large radiation of phyla.</title>
        <authorList>
            <person name="Brown C.T."/>
            <person name="Hug L.A."/>
            <person name="Thomas B.C."/>
            <person name="Sharon I."/>
            <person name="Castelle C.J."/>
            <person name="Singh A."/>
            <person name="Wilkins M.J."/>
            <person name="Williams K.H."/>
            <person name="Banfield J.F."/>
        </authorList>
    </citation>
    <scope>NUCLEOTIDE SEQUENCE [LARGE SCALE GENOMIC DNA]</scope>
</reference>
<dbReference type="AlphaFoldDB" id="A0A0F9ZLT4"/>
<proteinExistence type="predicted"/>
<sequence>MNKVGIIIIISSLLILAGGAYFFTKQGKPVEIPQKETNSYEYFWGNGCPHCAKVAEFFDSSDKDEKVKLVKYEVWYDKTNAKIMQDRFNKCSPKPEGAMAVPFMVTPDGKCIMGDIPIIELFNNL</sequence>
<keyword evidence="1" id="KW-0472">Membrane</keyword>
<protein>
    <recommendedName>
        <fullName evidence="4">Thioredoxin domain-containing protein</fullName>
    </recommendedName>
</protein>
<dbReference type="InterPro" id="IPR036249">
    <property type="entry name" value="Thioredoxin-like_sf"/>
</dbReference>
<keyword evidence="1" id="KW-0812">Transmembrane</keyword>
<feature type="transmembrane region" description="Helical" evidence="1">
    <location>
        <begin position="6"/>
        <end position="24"/>
    </location>
</feature>
<dbReference type="EMBL" id="LBOW01000003">
    <property type="protein sequence ID" value="KKP45084.1"/>
    <property type="molecule type" value="Genomic_DNA"/>
</dbReference>
<dbReference type="Proteomes" id="UP000034778">
    <property type="component" value="Unassembled WGS sequence"/>
</dbReference>
<dbReference type="STRING" id="1618566.UR35_C0003G0026"/>
<accession>A0A0F9ZLT4</accession>
<keyword evidence="1" id="KW-1133">Transmembrane helix</keyword>
<comment type="caution">
    <text evidence="2">The sequence shown here is derived from an EMBL/GenBank/DDBJ whole genome shotgun (WGS) entry which is preliminary data.</text>
</comment>
<evidence type="ECO:0000256" key="1">
    <source>
        <dbReference type="SAM" id="Phobius"/>
    </source>
</evidence>
<name>A0A0F9ZLT4_9BACT</name>
<evidence type="ECO:0000313" key="2">
    <source>
        <dbReference type="EMBL" id="KKP45084.1"/>
    </source>
</evidence>
<evidence type="ECO:0000313" key="3">
    <source>
        <dbReference type="Proteomes" id="UP000034778"/>
    </source>
</evidence>